<dbReference type="Proteomes" id="UP000324222">
    <property type="component" value="Unassembled WGS sequence"/>
</dbReference>
<reference evidence="1 2" key="1">
    <citation type="submission" date="2019-05" db="EMBL/GenBank/DDBJ databases">
        <title>Another draft genome of Portunus trituberculatus and its Hox gene families provides insights of decapod evolution.</title>
        <authorList>
            <person name="Jeong J.-H."/>
            <person name="Song I."/>
            <person name="Kim S."/>
            <person name="Choi T."/>
            <person name="Kim D."/>
            <person name="Ryu S."/>
            <person name="Kim W."/>
        </authorList>
    </citation>
    <scope>NUCLEOTIDE SEQUENCE [LARGE SCALE GENOMIC DNA]</scope>
    <source>
        <tissue evidence="1">Muscle</tissue>
    </source>
</reference>
<accession>A0A5B7GVR5</accession>
<proteinExistence type="predicted"/>
<comment type="caution">
    <text evidence="1">The sequence shown here is derived from an EMBL/GenBank/DDBJ whole genome shotgun (WGS) entry which is preliminary data.</text>
</comment>
<name>A0A5B7GVR5_PORTR</name>
<organism evidence="1 2">
    <name type="scientific">Portunus trituberculatus</name>
    <name type="common">Swimming crab</name>
    <name type="synonym">Neptunus trituberculatus</name>
    <dbReference type="NCBI Taxonomy" id="210409"/>
    <lineage>
        <taxon>Eukaryota</taxon>
        <taxon>Metazoa</taxon>
        <taxon>Ecdysozoa</taxon>
        <taxon>Arthropoda</taxon>
        <taxon>Crustacea</taxon>
        <taxon>Multicrustacea</taxon>
        <taxon>Malacostraca</taxon>
        <taxon>Eumalacostraca</taxon>
        <taxon>Eucarida</taxon>
        <taxon>Decapoda</taxon>
        <taxon>Pleocyemata</taxon>
        <taxon>Brachyura</taxon>
        <taxon>Eubrachyura</taxon>
        <taxon>Portunoidea</taxon>
        <taxon>Portunidae</taxon>
        <taxon>Portuninae</taxon>
        <taxon>Portunus</taxon>
    </lineage>
</organism>
<gene>
    <name evidence="1" type="ORF">E2C01_055811</name>
</gene>
<protein>
    <submittedName>
        <fullName evidence="1">Uncharacterized protein</fullName>
    </submittedName>
</protein>
<keyword evidence="2" id="KW-1185">Reference proteome</keyword>
<evidence type="ECO:0000313" key="2">
    <source>
        <dbReference type="Proteomes" id="UP000324222"/>
    </source>
</evidence>
<evidence type="ECO:0000313" key="1">
    <source>
        <dbReference type="EMBL" id="MPC61736.1"/>
    </source>
</evidence>
<sequence>MLMTKLSKYPHVQATHVYCDGSANDSRSGCELFICKYISVSHYTDTEASSGSLQTCSPLRQNFRLYALQSNSPMDCESS</sequence>
<dbReference type="AlphaFoldDB" id="A0A5B7GVR5"/>
<dbReference type="EMBL" id="VSRR010018862">
    <property type="protein sequence ID" value="MPC61736.1"/>
    <property type="molecule type" value="Genomic_DNA"/>
</dbReference>